<protein>
    <submittedName>
        <fullName evidence="3">AAA domain-containing protein</fullName>
    </submittedName>
</protein>
<dbReference type="CDD" id="cd00009">
    <property type="entry name" value="AAA"/>
    <property type="match status" value="1"/>
</dbReference>
<evidence type="ECO:0000313" key="4">
    <source>
        <dbReference type="Proteomes" id="UP000435648"/>
    </source>
</evidence>
<accession>A0A857CCI8</accession>
<feature type="region of interest" description="Disordered" evidence="1">
    <location>
        <begin position="215"/>
        <end position="242"/>
    </location>
</feature>
<dbReference type="Gene3D" id="3.40.50.300">
    <property type="entry name" value="P-loop containing nucleotide triphosphate hydrolases"/>
    <property type="match status" value="1"/>
</dbReference>
<evidence type="ECO:0000256" key="1">
    <source>
        <dbReference type="SAM" id="MobiDB-lite"/>
    </source>
</evidence>
<sequence length="406" mass="44813">MNQQDAADAIRFMTAIGQNVKEVGKIIGQDDVIDGLIVALVTNGHVLLESNPGLGKTSLARAFAEALNLGDQHKRIQFTPDLLPSDITGTEIPKPNDSGGFRLEFVQGPIFCDILLADEINRATPKTQAAMLEAMAEGQVTVLGKRWPIIDDHKIDLRGVTVSVRNPFMVVATQNPIDQEGTYELPEAQADRFQLKLLMQPPDTENLAHIVRKVAMGGRKRPETATPDDRRQPGGPVTGSREESLYKIDKVRRLIIGAPVEDHIVGHATNIVQATNGPRYIADTIDLGEGNRRDLQTFSERYIDIPLGPRAAIALVMVAKAHAFLSTDPVQADQWHGHLPKSIRQMARGVLRHRLKLKPEWHGHAQADFGSAGPLTTEDLRDRVIDRLVKLTAPRIGHYGRFFDDL</sequence>
<dbReference type="InterPro" id="IPR003593">
    <property type="entry name" value="AAA+_ATPase"/>
</dbReference>
<dbReference type="Gene3D" id="1.10.8.80">
    <property type="entry name" value="Magnesium chelatase subunit I, C-Terminal domain"/>
    <property type="match status" value="1"/>
</dbReference>
<dbReference type="Proteomes" id="UP000435648">
    <property type="component" value="Chromosome"/>
</dbReference>
<dbReference type="AlphaFoldDB" id="A0A857CCI8"/>
<dbReference type="InterPro" id="IPR050764">
    <property type="entry name" value="CbbQ/NirQ/NorQ/GpvN"/>
</dbReference>
<evidence type="ECO:0000313" key="3">
    <source>
        <dbReference type="EMBL" id="QGZ36730.1"/>
    </source>
</evidence>
<dbReference type="PANTHER" id="PTHR42759:SF1">
    <property type="entry name" value="MAGNESIUM-CHELATASE SUBUNIT CHLD"/>
    <property type="match status" value="1"/>
</dbReference>
<reference evidence="3 4" key="1">
    <citation type="submission" date="2019-12" db="EMBL/GenBank/DDBJ databases">
        <title>The genome of Stappia indica PHM037.</title>
        <authorList>
            <person name="Kacar D."/>
            <person name="Galan B."/>
            <person name="Canedo L."/>
            <person name="Rodriguez P."/>
            <person name="de la Calle F."/>
            <person name="Garcia J.L."/>
        </authorList>
    </citation>
    <scope>NUCLEOTIDE SEQUENCE [LARGE SCALE GENOMIC DNA]</scope>
    <source>
        <strain evidence="3 4">PHM037</strain>
    </source>
</reference>
<dbReference type="GO" id="GO:0005524">
    <property type="term" value="F:ATP binding"/>
    <property type="evidence" value="ECO:0007669"/>
    <property type="project" value="InterPro"/>
</dbReference>
<dbReference type="PANTHER" id="PTHR42759">
    <property type="entry name" value="MOXR FAMILY PROTEIN"/>
    <property type="match status" value="1"/>
</dbReference>
<dbReference type="GO" id="GO:0016887">
    <property type="term" value="F:ATP hydrolysis activity"/>
    <property type="evidence" value="ECO:0007669"/>
    <property type="project" value="InterPro"/>
</dbReference>
<dbReference type="SUPFAM" id="SSF52540">
    <property type="entry name" value="P-loop containing nucleoside triphosphate hydrolases"/>
    <property type="match status" value="1"/>
</dbReference>
<organism evidence="3 4">
    <name type="scientific">Stappia indica</name>
    <dbReference type="NCBI Taxonomy" id="538381"/>
    <lineage>
        <taxon>Bacteria</taxon>
        <taxon>Pseudomonadati</taxon>
        <taxon>Pseudomonadota</taxon>
        <taxon>Alphaproteobacteria</taxon>
        <taxon>Hyphomicrobiales</taxon>
        <taxon>Stappiaceae</taxon>
        <taxon>Stappia</taxon>
    </lineage>
</organism>
<dbReference type="OrthoDB" id="9808397at2"/>
<feature type="compositionally biased region" description="Basic and acidic residues" evidence="1">
    <location>
        <begin position="220"/>
        <end position="232"/>
    </location>
</feature>
<proteinExistence type="predicted"/>
<feature type="domain" description="AAA+ ATPase" evidence="2">
    <location>
        <begin position="42"/>
        <end position="203"/>
    </location>
</feature>
<dbReference type="Pfam" id="PF07726">
    <property type="entry name" value="AAA_3"/>
    <property type="match status" value="2"/>
</dbReference>
<gene>
    <name evidence="3" type="ORF">GH266_20845</name>
</gene>
<dbReference type="EMBL" id="CP046908">
    <property type="protein sequence ID" value="QGZ36730.1"/>
    <property type="molecule type" value="Genomic_DNA"/>
</dbReference>
<dbReference type="RefSeq" id="WP_158195553.1">
    <property type="nucleotide sequence ID" value="NZ_CP046908.1"/>
</dbReference>
<dbReference type="InterPro" id="IPR011703">
    <property type="entry name" value="ATPase_AAA-3"/>
</dbReference>
<dbReference type="KEGG" id="siw:GH266_20845"/>
<dbReference type="InterPro" id="IPR027417">
    <property type="entry name" value="P-loop_NTPase"/>
</dbReference>
<name>A0A857CCI8_9HYPH</name>
<dbReference type="SMART" id="SM00382">
    <property type="entry name" value="AAA"/>
    <property type="match status" value="1"/>
</dbReference>
<evidence type="ECO:0000259" key="2">
    <source>
        <dbReference type="SMART" id="SM00382"/>
    </source>
</evidence>